<proteinExistence type="predicted"/>
<feature type="transmembrane region" description="Helical" evidence="1">
    <location>
        <begin position="6"/>
        <end position="27"/>
    </location>
</feature>
<evidence type="ECO:0000313" key="3">
    <source>
        <dbReference type="Proteomes" id="UP000190367"/>
    </source>
</evidence>
<dbReference type="Proteomes" id="UP000190367">
    <property type="component" value="Unassembled WGS sequence"/>
</dbReference>
<keyword evidence="1" id="KW-1133">Transmembrane helix</keyword>
<evidence type="ECO:0000256" key="1">
    <source>
        <dbReference type="SAM" id="Phobius"/>
    </source>
</evidence>
<keyword evidence="1" id="KW-0812">Transmembrane</keyword>
<evidence type="ECO:0000313" key="2">
    <source>
        <dbReference type="EMBL" id="SJZ47808.1"/>
    </source>
</evidence>
<protein>
    <submittedName>
        <fullName evidence="2">Uncharacterized protein</fullName>
    </submittedName>
</protein>
<accession>A0A1T4KZP4</accession>
<gene>
    <name evidence="2" type="ORF">SAMN04488128_101396</name>
</gene>
<keyword evidence="3" id="KW-1185">Reference proteome</keyword>
<keyword evidence="1" id="KW-0472">Membrane</keyword>
<reference evidence="3" key="1">
    <citation type="submission" date="2017-02" db="EMBL/GenBank/DDBJ databases">
        <authorList>
            <person name="Varghese N."/>
            <person name="Submissions S."/>
        </authorList>
    </citation>
    <scope>NUCLEOTIDE SEQUENCE [LARGE SCALE GENOMIC DNA]</scope>
    <source>
        <strain evidence="3">DSM 22224</strain>
    </source>
</reference>
<name>A0A1T4KZP4_9BACT</name>
<organism evidence="2 3">
    <name type="scientific">Chitinophaga eiseniae</name>
    <dbReference type="NCBI Taxonomy" id="634771"/>
    <lineage>
        <taxon>Bacteria</taxon>
        <taxon>Pseudomonadati</taxon>
        <taxon>Bacteroidota</taxon>
        <taxon>Chitinophagia</taxon>
        <taxon>Chitinophagales</taxon>
        <taxon>Chitinophagaceae</taxon>
        <taxon>Chitinophaga</taxon>
    </lineage>
</organism>
<dbReference type="EMBL" id="FUWZ01000001">
    <property type="protein sequence ID" value="SJZ47808.1"/>
    <property type="molecule type" value="Genomic_DNA"/>
</dbReference>
<dbReference type="RefSeq" id="WP_078667091.1">
    <property type="nucleotide sequence ID" value="NZ_FUWZ01000001.1"/>
</dbReference>
<sequence>MKKLTYIGWLGMIGIITTGFGIIRILSQVVRAPFSGRRRQYDLRCAACTGLCNGMAVSFDHLWMSVGTAVSGMVITTHSVAYAP</sequence>
<dbReference type="AlphaFoldDB" id="A0A1T4KZP4"/>